<evidence type="ECO:0000313" key="1">
    <source>
        <dbReference type="EMBL" id="UTY37930.1"/>
    </source>
</evidence>
<dbReference type="InterPro" id="IPR023214">
    <property type="entry name" value="HAD_sf"/>
</dbReference>
<reference evidence="1" key="1">
    <citation type="submission" date="2022-07" db="EMBL/GenBank/DDBJ databases">
        <title>Faecal culturing of patients with breast cancer.</title>
        <authorList>
            <person name="Teng N.M.Y."/>
            <person name="Kiu R."/>
            <person name="Evans R."/>
            <person name="Baker D.J."/>
            <person name="Zenner C."/>
            <person name="Robinson S.D."/>
            <person name="Hall L.J."/>
        </authorList>
    </citation>
    <scope>NUCLEOTIDE SEQUENCE</scope>
    <source>
        <strain evidence="1">LH1062</strain>
    </source>
</reference>
<dbReference type="GO" id="GO:0016787">
    <property type="term" value="F:hydrolase activity"/>
    <property type="evidence" value="ECO:0007669"/>
    <property type="project" value="UniProtKB-KW"/>
</dbReference>
<dbReference type="InterPro" id="IPR036412">
    <property type="entry name" value="HAD-like_sf"/>
</dbReference>
<dbReference type="Gene3D" id="3.40.50.1000">
    <property type="entry name" value="HAD superfamily/HAD-like"/>
    <property type="match status" value="1"/>
</dbReference>
<dbReference type="PROSITE" id="PS01229">
    <property type="entry name" value="COF_2"/>
    <property type="match status" value="1"/>
</dbReference>
<dbReference type="Pfam" id="PF08282">
    <property type="entry name" value="Hydrolase_3"/>
    <property type="match status" value="1"/>
</dbReference>
<dbReference type="Proteomes" id="UP001060112">
    <property type="component" value="Chromosome"/>
</dbReference>
<dbReference type="RefSeq" id="WP_290137906.1">
    <property type="nucleotide sequence ID" value="NZ_CP101620.1"/>
</dbReference>
<sequence>MDYPFSGYVTCNGAYVEYKGKEVYKKVVSQEAIKKTHELCLKRNLAYYFEGNDFIYVLNKQNPRHIEFKDNWGMKDKVIIDDFCIDEIETYIGMIVLNSSDDIVPMYEALSAYFDIQQHQSGLSFDLTLKGESKAKGIQKLVEALGKTMEDTVAFGDGRNDVEMISQVHLGIAMGNAVSQTKKVADFVTDNVDCDGIMKALEHFSFL</sequence>
<gene>
    <name evidence="1" type="ORF">NMU03_09400</name>
</gene>
<dbReference type="NCBIfam" id="TIGR01484">
    <property type="entry name" value="HAD-SF-IIB"/>
    <property type="match status" value="1"/>
</dbReference>
<organism evidence="1 2">
    <name type="scientific">Allocoprobacillus halotolerans</name>
    <dbReference type="NCBI Taxonomy" id="2944914"/>
    <lineage>
        <taxon>Bacteria</taxon>
        <taxon>Bacillati</taxon>
        <taxon>Bacillota</taxon>
        <taxon>Erysipelotrichia</taxon>
        <taxon>Erysipelotrichales</taxon>
        <taxon>Erysipelotrichaceae</taxon>
        <taxon>Allocoprobacillus</taxon>
    </lineage>
</organism>
<protein>
    <submittedName>
        <fullName evidence="1">HAD-IIB family hydrolase</fullName>
    </submittedName>
</protein>
<dbReference type="EMBL" id="CP101620">
    <property type="protein sequence ID" value="UTY37930.1"/>
    <property type="molecule type" value="Genomic_DNA"/>
</dbReference>
<keyword evidence="1" id="KW-0378">Hydrolase</keyword>
<dbReference type="SUPFAM" id="SSF56784">
    <property type="entry name" value="HAD-like"/>
    <property type="match status" value="1"/>
</dbReference>
<dbReference type="PANTHER" id="PTHR10000:SF25">
    <property type="entry name" value="PHOSPHATASE YKRA-RELATED"/>
    <property type="match status" value="1"/>
</dbReference>
<keyword evidence="2" id="KW-1185">Reference proteome</keyword>
<dbReference type="PANTHER" id="PTHR10000">
    <property type="entry name" value="PHOSPHOSERINE PHOSPHATASE"/>
    <property type="match status" value="1"/>
</dbReference>
<dbReference type="InterPro" id="IPR006379">
    <property type="entry name" value="HAD-SF_hydro_IIB"/>
</dbReference>
<accession>A0ABY5HYY2</accession>
<evidence type="ECO:0000313" key="2">
    <source>
        <dbReference type="Proteomes" id="UP001060112"/>
    </source>
</evidence>
<proteinExistence type="predicted"/>
<name>A0ABY5HYY2_9FIRM</name>